<proteinExistence type="predicted"/>
<feature type="compositionally biased region" description="Basic and acidic residues" evidence="1">
    <location>
        <begin position="70"/>
        <end position="84"/>
    </location>
</feature>
<evidence type="ECO:0000313" key="3">
    <source>
        <dbReference type="EMBL" id="KAF2003487.1"/>
    </source>
</evidence>
<feature type="signal peptide" evidence="2">
    <location>
        <begin position="1"/>
        <end position="18"/>
    </location>
</feature>
<accession>A0A6A5WPM4</accession>
<dbReference type="AlphaFoldDB" id="A0A6A5WPM4"/>
<name>A0A6A5WPM4_9PLEO</name>
<evidence type="ECO:0000256" key="2">
    <source>
        <dbReference type="SAM" id="SignalP"/>
    </source>
</evidence>
<gene>
    <name evidence="3" type="ORF">P154DRAFT_532236</name>
</gene>
<reference evidence="3" key="1">
    <citation type="journal article" date="2020" name="Stud. Mycol.">
        <title>101 Dothideomycetes genomes: a test case for predicting lifestyles and emergence of pathogens.</title>
        <authorList>
            <person name="Haridas S."/>
            <person name="Albert R."/>
            <person name="Binder M."/>
            <person name="Bloem J."/>
            <person name="Labutti K."/>
            <person name="Salamov A."/>
            <person name="Andreopoulos B."/>
            <person name="Baker S."/>
            <person name="Barry K."/>
            <person name="Bills G."/>
            <person name="Bluhm B."/>
            <person name="Cannon C."/>
            <person name="Castanera R."/>
            <person name="Culley D."/>
            <person name="Daum C."/>
            <person name="Ezra D."/>
            <person name="Gonzalez J."/>
            <person name="Henrissat B."/>
            <person name="Kuo A."/>
            <person name="Liang C."/>
            <person name="Lipzen A."/>
            <person name="Lutzoni F."/>
            <person name="Magnuson J."/>
            <person name="Mondo S."/>
            <person name="Nolan M."/>
            <person name="Ohm R."/>
            <person name="Pangilinan J."/>
            <person name="Park H.-J."/>
            <person name="Ramirez L."/>
            <person name="Alfaro M."/>
            <person name="Sun H."/>
            <person name="Tritt A."/>
            <person name="Yoshinaga Y."/>
            <person name="Zwiers L.-H."/>
            <person name="Turgeon B."/>
            <person name="Goodwin S."/>
            <person name="Spatafora J."/>
            <person name="Crous P."/>
            <person name="Grigoriev I."/>
        </authorList>
    </citation>
    <scope>NUCLEOTIDE SEQUENCE</scope>
    <source>
        <strain evidence="3">CBS 123094</strain>
    </source>
</reference>
<dbReference type="EMBL" id="ML977572">
    <property type="protein sequence ID" value="KAF2003487.1"/>
    <property type="molecule type" value="Genomic_DNA"/>
</dbReference>
<keyword evidence="4" id="KW-1185">Reference proteome</keyword>
<feature type="region of interest" description="Disordered" evidence="1">
    <location>
        <begin position="36"/>
        <end position="56"/>
    </location>
</feature>
<dbReference type="Proteomes" id="UP000799779">
    <property type="component" value="Unassembled WGS sequence"/>
</dbReference>
<organism evidence="3 4">
    <name type="scientific">Amniculicola lignicola CBS 123094</name>
    <dbReference type="NCBI Taxonomy" id="1392246"/>
    <lineage>
        <taxon>Eukaryota</taxon>
        <taxon>Fungi</taxon>
        <taxon>Dikarya</taxon>
        <taxon>Ascomycota</taxon>
        <taxon>Pezizomycotina</taxon>
        <taxon>Dothideomycetes</taxon>
        <taxon>Pleosporomycetidae</taxon>
        <taxon>Pleosporales</taxon>
        <taxon>Amniculicolaceae</taxon>
        <taxon>Amniculicola</taxon>
    </lineage>
</organism>
<feature type="region of interest" description="Disordered" evidence="1">
    <location>
        <begin position="70"/>
        <end position="103"/>
    </location>
</feature>
<feature type="chain" id="PRO_5025613102" evidence="2">
    <location>
        <begin position="19"/>
        <end position="103"/>
    </location>
</feature>
<evidence type="ECO:0000313" key="4">
    <source>
        <dbReference type="Proteomes" id="UP000799779"/>
    </source>
</evidence>
<evidence type="ECO:0000256" key="1">
    <source>
        <dbReference type="SAM" id="MobiDB-lite"/>
    </source>
</evidence>
<sequence length="103" mass="11100">MKTDTVFAAFALVVSILAVPTPTPGVIAASGSTQLGQRISSRTPGGSMKRQERLSTTVEQGQRAVLIYRGHRENEKRDPQDKRVLVPSGKGKVNEDGTVPTRL</sequence>
<keyword evidence="2" id="KW-0732">Signal</keyword>
<protein>
    <submittedName>
        <fullName evidence="3">Uncharacterized protein</fullName>
    </submittedName>
</protein>